<gene>
    <name evidence="1" type="ORF">OBRU01_00183</name>
</gene>
<dbReference type="GO" id="GO:0048011">
    <property type="term" value="P:neurotrophin TRK receptor signaling pathway"/>
    <property type="evidence" value="ECO:0007669"/>
    <property type="project" value="InterPro"/>
</dbReference>
<dbReference type="InterPro" id="IPR026682">
    <property type="entry name" value="AKT1S1"/>
</dbReference>
<organism evidence="1 2">
    <name type="scientific">Operophtera brumata</name>
    <name type="common">Winter moth</name>
    <name type="synonym">Phalaena brumata</name>
    <dbReference type="NCBI Taxonomy" id="104452"/>
    <lineage>
        <taxon>Eukaryota</taxon>
        <taxon>Metazoa</taxon>
        <taxon>Ecdysozoa</taxon>
        <taxon>Arthropoda</taxon>
        <taxon>Hexapoda</taxon>
        <taxon>Insecta</taxon>
        <taxon>Pterygota</taxon>
        <taxon>Neoptera</taxon>
        <taxon>Endopterygota</taxon>
        <taxon>Lepidoptera</taxon>
        <taxon>Glossata</taxon>
        <taxon>Ditrysia</taxon>
        <taxon>Geometroidea</taxon>
        <taxon>Geometridae</taxon>
        <taxon>Larentiinae</taxon>
        <taxon>Operophtera</taxon>
    </lineage>
</organism>
<proteinExistence type="predicted"/>
<dbReference type="Proteomes" id="UP000037510">
    <property type="component" value="Unassembled WGS sequence"/>
</dbReference>
<name>A0A0L7LVL5_OPEBR</name>
<comment type="caution">
    <text evidence="1">The sequence shown here is derived from an EMBL/GenBank/DDBJ whole genome shotgun (WGS) entry which is preliminary data.</text>
</comment>
<dbReference type="AlphaFoldDB" id="A0A0L7LVL5"/>
<dbReference type="GO" id="GO:0005737">
    <property type="term" value="C:cytoplasm"/>
    <property type="evidence" value="ECO:0007669"/>
    <property type="project" value="TreeGrafter"/>
</dbReference>
<keyword evidence="2" id="KW-1185">Reference proteome</keyword>
<evidence type="ECO:0000313" key="1">
    <source>
        <dbReference type="EMBL" id="KOB79480.1"/>
    </source>
</evidence>
<evidence type="ECO:0000313" key="2">
    <source>
        <dbReference type="Proteomes" id="UP000037510"/>
    </source>
</evidence>
<dbReference type="STRING" id="104452.A0A0L7LVL5"/>
<dbReference type="PANTHER" id="PTHR21844:SF2">
    <property type="entry name" value="PROLINE-RICH AKT1 SUBSTRATE 1"/>
    <property type="match status" value="1"/>
</dbReference>
<protein>
    <submittedName>
        <fullName evidence="1">Lobe protein</fullName>
    </submittedName>
</protein>
<accession>A0A0L7LVL5</accession>
<dbReference type="GO" id="GO:0032007">
    <property type="term" value="P:negative regulation of TOR signaling"/>
    <property type="evidence" value="ECO:0007669"/>
    <property type="project" value="InterPro"/>
</dbReference>
<dbReference type="EMBL" id="JTDY01000008">
    <property type="protein sequence ID" value="KOB79480.1"/>
    <property type="molecule type" value="Genomic_DNA"/>
</dbReference>
<reference evidence="1 2" key="1">
    <citation type="journal article" date="2015" name="Genome Biol. Evol.">
        <title>The genome of winter moth (Operophtera brumata) provides a genomic perspective on sexual dimorphism and phenology.</title>
        <authorList>
            <person name="Derks M.F."/>
            <person name="Smit S."/>
            <person name="Salis L."/>
            <person name="Schijlen E."/>
            <person name="Bossers A."/>
            <person name="Mateman C."/>
            <person name="Pijl A.S."/>
            <person name="de Ridder D."/>
            <person name="Groenen M.A."/>
            <person name="Visser M.E."/>
            <person name="Megens H.J."/>
        </authorList>
    </citation>
    <scope>NUCLEOTIDE SEQUENCE [LARGE SCALE GENOMIC DNA]</scope>
    <source>
        <strain evidence="1">WM2013NL</strain>
        <tissue evidence="1">Head and thorax</tissue>
    </source>
</reference>
<sequence>MALCACKCLNVKLESDKVEAITDIGKLELTTTEQRDIYFSEKLFSCASNEIKIQVVQPALIGQRFVGNWTVHSCLSCGQTTHAILQDKHRPNICLFNKSLQTTHDHINNLKKANNYSPVFNLLLPEVSSDIEMKENVDTSNLIISEKKWPRSHQVIGTLSKHMSQTLQSQLEAMEETVRQFRDQKYAEFEASDNASWNANGAQSGPPSPQLPPLQRRRLSSIKDAKKLTHNFVKNNRSLQQEEDSLDTEDLFDLEARPRGGGGHADIARSLPMNIARFPNDRSNVRELDEDDYEEPQDIAASIKALARSVHGDVFELPRPRFSTQI</sequence>
<dbReference type="PANTHER" id="PTHR21844">
    <property type="entry name" value="AKT1 SUBSTRATE 1 PROTEIN"/>
    <property type="match status" value="1"/>
</dbReference>